<dbReference type="InterPro" id="IPR021109">
    <property type="entry name" value="Peptidase_aspartic_dom_sf"/>
</dbReference>
<dbReference type="InterPro" id="IPR034122">
    <property type="entry name" value="Retropepsin-like_bacterial"/>
</dbReference>
<gene>
    <name evidence="2" type="ORF">EPI11_02565</name>
</gene>
<accession>A0A3S4T497</accession>
<sequence>MKIFYLFILLIFSNLFYAQGVTNLNHENTDIKNYFTTISYSEVKGKIIMQAELNGKTYNFIFDTGAPTAISQRIAEELNLDAIGNVEMRDQSAILDSVKVVNIEKLKLGDVTFKNTPAIIIKDLQLFGCFNIDGFIGSNILGNSVLQISSKNKTLTITDKPGKLNLKKKNSIEMTTNPIQNTPYIKAYYLNGDLSANENILVDTGMEGFYDLSVHAYLYLAKEKIDVFKTLHKAKGSYSAGFHGVAEDSDSYKVFMPQLLIGKTNFTNVTVDTTTDNTSRIGSAVLDYGLMTLDFINKRFYFEPFEKSETIDVKVKTWPISLSMNGEKIIVGIVWDDKLSGILKPGDEVLKFGKNNYKEMSFCEKVLTQAETLNDTETIRVKDVTSGEIKEYRLNKS</sequence>
<dbReference type="RefSeq" id="WP_128388387.1">
    <property type="nucleotide sequence ID" value="NZ_SBII01000001.1"/>
</dbReference>
<dbReference type="EMBL" id="SBII01000001">
    <property type="protein sequence ID" value="RWX03834.1"/>
    <property type="molecule type" value="Genomic_DNA"/>
</dbReference>
<protein>
    <recommendedName>
        <fullName evidence="4">Clan AA aspartic protease</fullName>
    </recommendedName>
</protein>
<comment type="caution">
    <text evidence="2">The sequence shown here is derived from an EMBL/GenBank/DDBJ whole genome shotgun (WGS) entry which is preliminary data.</text>
</comment>
<keyword evidence="1" id="KW-0732">Signal</keyword>
<name>A0A3S4T497_9FLAO</name>
<keyword evidence="3" id="KW-1185">Reference proteome</keyword>
<reference evidence="2 3" key="1">
    <citation type="submission" date="2019-01" db="EMBL/GenBank/DDBJ databases">
        <title>Flavobacterium sp. nov.,isolated from freshwater.</title>
        <authorList>
            <person name="Zhang R."/>
            <person name="Du Z.-J."/>
        </authorList>
    </citation>
    <scope>NUCLEOTIDE SEQUENCE [LARGE SCALE GENOMIC DNA]</scope>
    <source>
        <strain evidence="2 3">1E403</strain>
    </source>
</reference>
<evidence type="ECO:0000256" key="1">
    <source>
        <dbReference type="SAM" id="SignalP"/>
    </source>
</evidence>
<dbReference type="SUPFAM" id="SSF50630">
    <property type="entry name" value="Acid proteases"/>
    <property type="match status" value="1"/>
</dbReference>
<evidence type="ECO:0000313" key="2">
    <source>
        <dbReference type="EMBL" id="RWX03834.1"/>
    </source>
</evidence>
<dbReference type="Pfam" id="PF13650">
    <property type="entry name" value="Asp_protease_2"/>
    <property type="match status" value="1"/>
</dbReference>
<evidence type="ECO:0000313" key="3">
    <source>
        <dbReference type="Proteomes" id="UP000287527"/>
    </source>
</evidence>
<dbReference type="OrthoDB" id="5580718at2"/>
<feature type="signal peptide" evidence="1">
    <location>
        <begin position="1"/>
        <end position="18"/>
    </location>
</feature>
<proteinExistence type="predicted"/>
<organism evidence="2 3">
    <name type="scientific">Flavobacterium cerinum</name>
    <dbReference type="NCBI Taxonomy" id="2502784"/>
    <lineage>
        <taxon>Bacteria</taxon>
        <taxon>Pseudomonadati</taxon>
        <taxon>Bacteroidota</taxon>
        <taxon>Flavobacteriia</taxon>
        <taxon>Flavobacteriales</taxon>
        <taxon>Flavobacteriaceae</taxon>
        <taxon>Flavobacterium</taxon>
    </lineage>
</organism>
<dbReference type="Gene3D" id="2.40.70.10">
    <property type="entry name" value="Acid Proteases"/>
    <property type="match status" value="1"/>
</dbReference>
<dbReference type="Proteomes" id="UP000287527">
    <property type="component" value="Unassembled WGS sequence"/>
</dbReference>
<evidence type="ECO:0008006" key="4">
    <source>
        <dbReference type="Google" id="ProtNLM"/>
    </source>
</evidence>
<dbReference type="CDD" id="cd05483">
    <property type="entry name" value="retropepsin_like_bacteria"/>
    <property type="match status" value="1"/>
</dbReference>
<dbReference type="AlphaFoldDB" id="A0A3S4T497"/>
<feature type="chain" id="PRO_5018699289" description="Clan AA aspartic protease" evidence="1">
    <location>
        <begin position="19"/>
        <end position="397"/>
    </location>
</feature>